<keyword evidence="1" id="KW-1133">Transmembrane helix</keyword>
<evidence type="ECO:0000313" key="2">
    <source>
        <dbReference type="EMBL" id="TWF32655.1"/>
    </source>
</evidence>
<dbReference type="Proteomes" id="UP000320811">
    <property type="component" value="Unassembled WGS sequence"/>
</dbReference>
<dbReference type="AlphaFoldDB" id="A0A561P3I3"/>
<organism evidence="2 3">
    <name type="scientific">Chitinophaga polysaccharea</name>
    <dbReference type="NCBI Taxonomy" id="1293035"/>
    <lineage>
        <taxon>Bacteria</taxon>
        <taxon>Pseudomonadati</taxon>
        <taxon>Bacteroidota</taxon>
        <taxon>Chitinophagia</taxon>
        <taxon>Chitinophagales</taxon>
        <taxon>Chitinophagaceae</taxon>
        <taxon>Chitinophaga</taxon>
    </lineage>
</organism>
<protein>
    <submittedName>
        <fullName evidence="2">Uncharacterized protein</fullName>
    </submittedName>
</protein>
<feature type="transmembrane region" description="Helical" evidence="1">
    <location>
        <begin position="6"/>
        <end position="26"/>
    </location>
</feature>
<accession>A0A561P3I3</accession>
<dbReference type="OrthoDB" id="954326at2"/>
<keyword evidence="3" id="KW-1185">Reference proteome</keyword>
<comment type="caution">
    <text evidence="2">The sequence shown here is derived from an EMBL/GenBank/DDBJ whole genome shotgun (WGS) entry which is preliminary data.</text>
</comment>
<keyword evidence="1" id="KW-0812">Transmembrane</keyword>
<dbReference type="EMBL" id="VIWO01000014">
    <property type="protein sequence ID" value="TWF32655.1"/>
    <property type="molecule type" value="Genomic_DNA"/>
</dbReference>
<name>A0A561P3I3_9BACT</name>
<gene>
    <name evidence="2" type="ORF">FHW36_11432</name>
</gene>
<dbReference type="RefSeq" id="WP_145674784.1">
    <property type="nucleotide sequence ID" value="NZ_VIWO01000014.1"/>
</dbReference>
<keyword evidence="1" id="KW-0472">Membrane</keyword>
<evidence type="ECO:0000313" key="3">
    <source>
        <dbReference type="Proteomes" id="UP000320811"/>
    </source>
</evidence>
<reference evidence="2 3" key="1">
    <citation type="submission" date="2019-06" db="EMBL/GenBank/DDBJ databases">
        <title>Sorghum-associated microbial communities from plants grown in Nebraska, USA.</title>
        <authorList>
            <person name="Schachtman D."/>
        </authorList>
    </citation>
    <scope>NUCLEOTIDE SEQUENCE [LARGE SCALE GENOMIC DNA]</scope>
    <source>
        <strain evidence="2 3">1209</strain>
    </source>
</reference>
<sequence length="133" mass="15302">MYKGTNKGAIAVAIFFFTITGIMLLTNGGRERAFQKNARMSVGTITDYYIEAKGSGVIFNYTYTVDTMLYHGEGYLCFRVPPKNARFFLNHQFPLLYSKVSPEIARLLVFPDDFIKNGVEFPDSLKWILNYKW</sequence>
<proteinExistence type="predicted"/>
<evidence type="ECO:0000256" key="1">
    <source>
        <dbReference type="SAM" id="Phobius"/>
    </source>
</evidence>